<evidence type="ECO:0000313" key="3">
    <source>
        <dbReference type="Proteomes" id="UP001066276"/>
    </source>
</evidence>
<dbReference type="AlphaFoldDB" id="A0AAV7VU75"/>
<dbReference type="Proteomes" id="UP001066276">
    <property type="component" value="Chromosome 1_2"/>
</dbReference>
<organism evidence="2 3">
    <name type="scientific">Pleurodeles waltl</name>
    <name type="common">Iberian ribbed newt</name>
    <dbReference type="NCBI Taxonomy" id="8319"/>
    <lineage>
        <taxon>Eukaryota</taxon>
        <taxon>Metazoa</taxon>
        <taxon>Chordata</taxon>
        <taxon>Craniata</taxon>
        <taxon>Vertebrata</taxon>
        <taxon>Euteleostomi</taxon>
        <taxon>Amphibia</taxon>
        <taxon>Batrachia</taxon>
        <taxon>Caudata</taxon>
        <taxon>Salamandroidea</taxon>
        <taxon>Salamandridae</taxon>
        <taxon>Pleurodelinae</taxon>
        <taxon>Pleurodeles</taxon>
    </lineage>
</organism>
<proteinExistence type="predicted"/>
<name>A0AAV7VU75_PLEWA</name>
<reference evidence="2" key="1">
    <citation type="journal article" date="2022" name="bioRxiv">
        <title>Sequencing and chromosome-scale assembly of the giantPleurodeles waltlgenome.</title>
        <authorList>
            <person name="Brown T."/>
            <person name="Elewa A."/>
            <person name="Iarovenko S."/>
            <person name="Subramanian E."/>
            <person name="Araus A.J."/>
            <person name="Petzold A."/>
            <person name="Susuki M."/>
            <person name="Suzuki K.-i.T."/>
            <person name="Hayashi T."/>
            <person name="Toyoda A."/>
            <person name="Oliveira C."/>
            <person name="Osipova E."/>
            <person name="Leigh N.D."/>
            <person name="Simon A."/>
            <person name="Yun M.H."/>
        </authorList>
    </citation>
    <scope>NUCLEOTIDE SEQUENCE</scope>
    <source>
        <strain evidence="2">20211129_DDA</strain>
        <tissue evidence="2">Liver</tissue>
    </source>
</reference>
<comment type="caution">
    <text evidence="2">The sequence shown here is derived from an EMBL/GenBank/DDBJ whole genome shotgun (WGS) entry which is preliminary data.</text>
</comment>
<accession>A0AAV7VU75</accession>
<keyword evidence="3" id="KW-1185">Reference proteome</keyword>
<evidence type="ECO:0000256" key="1">
    <source>
        <dbReference type="SAM" id="MobiDB-lite"/>
    </source>
</evidence>
<feature type="region of interest" description="Disordered" evidence="1">
    <location>
        <begin position="183"/>
        <end position="207"/>
    </location>
</feature>
<gene>
    <name evidence="2" type="ORF">NDU88_000669</name>
</gene>
<sequence>MVVGAYGVQGSEHRSRQTADATTLVGFPAFLLTSRPEAQHRTSASHCGIGLQQPASLHVGRRPGLTRCCSTQRCCTASRRSSVSIRTPYARGCLSSSCSGPRCPPPHLICRPDVCPAGNAAPDSAAAASPSACHGVKQAANRCDEGPGPSSRLVAARLRPLSKTSHQRLGRPKVRAQTHVAARAQHRSSLTPLRAPGSEQAGSQSPLSGRVWGLLKQCAGPRSHPNPVWRAPHAHGEHRGQQQNSQAAIHCPACGGPLSQSDATPQEAPGCSAEGDRFSKSDATPQEAPAPARPQHLKYILRKEGQLGQQTASGDCSRP</sequence>
<evidence type="ECO:0000313" key="2">
    <source>
        <dbReference type="EMBL" id="KAJ1205234.1"/>
    </source>
</evidence>
<feature type="region of interest" description="Disordered" evidence="1">
    <location>
        <begin position="220"/>
        <end position="296"/>
    </location>
</feature>
<protein>
    <submittedName>
        <fullName evidence="2">Uncharacterized protein</fullName>
    </submittedName>
</protein>
<dbReference type="EMBL" id="JANPWB010000002">
    <property type="protein sequence ID" value="KAJ1205234.1"/>
    <property type="molecule type" value="Genomic_DNA"/>
</dbReference>